<dbReference type="InterPro" id="IPR056690">
    <property type="entry name" value="DUF7788"/>
</dbReference>
<name>A0A165KWF7_EXIGL</name>
<gene>
    <name evidence="3" type="ORF">EXIGLDRAFT_732060</name>
</gene>
<dbReference type="Gene3D" id="3.40.50.410">
    <property type="entry name" value="von Willebrand factor, type A domain"/>
    <property type="match status" value="1"/>
</dbReference>
<evidence type="ECO:0000259" key="1">
    <source>
        <dbReference type="Pfam" id="PF11443"/>
    </source>
</evidence>
<dbReference type="Proteomes" id="UP000077266">
    <property type="component" value="Unassembled WGS sequence"/>
</dbReference>
<feature type="domain" description="DUF2828" evidence="1">
    <location>
        <begin position="103"/>
        <end position="524"/>
    </location>
</feature>
<dbReference type="AlphaFoldDB" id="A0A165KWF7"/>
<dbReference type="InterPro" id="IPR058580">
    <property type="entry name" value="DUF2828"/>
</dbReference>
<feature type="domain" description="DUF7788" evidence="2">
    <location>
        <begin position="570"/>
        <end position="789"/>
    </location>
</feature>
<dbReference type="InterPro" id="IPR036465">
    <property type="entry name" value="vWFA_dom_sf"/>
</dbReference>
<dbReference type="PANTHER" id="PTHR31373">
    <property type="entry name" value="OS06G0652100 PROTEIN"/>
    <property type="match status" value="1"/>
</dbReference>
<sequence>MKHAFLALAQRPRRALVTSVRRLVQVRQLDPFAPSTSTIALSSPALSLRPVTLPTLPELYDPTFFDALLPGTPKPIELPKERDAPPANAFMDALNDTANLVRTTNMAFAHASSGSACLDAFSGLNSYTAVTQYDAILSKSWAEDPLKTLRIIWHLRSIHEGQSANEAFYRAFAWLYIHHPRTAILNLSQLVAPVIDAPTPKQKDKDNGEEKEMYPRTRTHGYYKDLLQILVLATNGELTPTAPHACLHVITTPKRTVRLHRGPRRSPHPPETRDARLQAALERNRAVSQAAQRHRAQTAIERSAHVQFLLASDPVYKALFVTVARIFADGISRDLQSLRVIADPATSDEERIRLSFSLTPAAKWAPSIGGMHDKHTNITTAIAELLYARGDLVSPNPALSSPLTQADAHRVRGMYTRWAVSPLRRFTAVTESYMSTQRWGEIPYSRVPSKCMSVNAKHFHKHDQARFSRYLAEVARGGKSISGATLLPHELLVAVTQPMEDFERQVVEAQWNTIVQNIRDAGALENSLAVCDVSGSMGIMMFPEWDSHLMSRSLQYLKFPKGAGRGRGTQRLEPIVPAVALTILLAQAAREPWRNSFITFSADPEIVRLDPSGGLAAAARRIAESAPMGYNTNFNAVFTRLILPMALKHNLKPDEMIKRLFVFSDMEFDQSQRDPYNYSQISPAAWDTEHEIIKAQFEKAGYTMPEIVYWNLQGSHVPRPVTKDVAGTALVTGFSPNMMKLFMAGENPAAAQPEPELPEDAPGAEAEVAAVPSKPVREQMDPAGVMDKALSRPSFSGLRVVD</sequence>
<accession>A0A165KWF7</accession>
<dbReference type="Pfam" id="PF25043">
    <property type="entry name" value="DUF7788"/>
    <property type="match status" value="1"/>
</dbReference>
<dbReference type="Pfam" id="PF11443">
    <property type="entry name" value="DUF2828"/>
    <property type="match status" value="1"/>
</dbReference>
<keyword evidence="4" id="KW-1185">Reference proteome</keyword>
<dbReference type="PANTHER" id="PTHR31373:SF27">
    <property type="entry name" value="TROVE DOMAIN-CONTAINING PROTEIN"/>
    <property type="match status" value="1"/>
</dbReference>
<dbReference type="PIRSF" id="PIRSF015417">
    <property type="entry name" value="T31B5_30_vWA"/>
    <property type="match status" value="1"/>
</dbReference>
<evidence type="ECO:0000313" key="3">
    <source>
        <dbReference type="EMBL" id="KZV96991.1"/>
    </source>
</evidence>
<organism evidence="3 4">
    <name type="scientific">Exidia glandulosa HHB12029</name>
    <dbReference type="NCBI Taxonomy" id="1314781"/>
    <lineage>
        <taxon>Eukaryota</taxon>
        <taxon>Fungi</taxon>
        <taxon>Dikarya</taxon>
        <taxon>Basidiomycota</taxon>
        <taxon>Agaricomycotina</taxon>
        <taxon>Agaricomycetes</taxon>
        <taxon>Auriculariales</taxon>
        <taxon>Exidiaceae</taxon>
        <taxon>Exidia</taxon>
    </lineage>
</organism>
<dbReference type="EMBL" id="KV425936">
    <property type="protein sequence ID" value="KZV96991.1"/>
    <property type="molecule type" value="Genomic_DNA"/>
</dbReference>
<evidence type="ECO:0000313" key="4">
    <source>
        <dbReference type="Proteomes" id="UP000077266"/>
    </source>
</evidence>
<protein>
    <submittedName>
        <fullName evidence="3">Uncharacterized protein</fullName>
    </submittedName>
</protein>
<evidence type="ECO:0000259" key="2">
    <source>
        <dbReference type="Pfam" id="PF25043"/>
    </source>
</evidence>
<dbReference type="OrthoDB" id="1149618at2759"/>
<proteinExistence type="predicted"/>
<reference evidence="3 4" key="1">
    <citation type="journal article" date="2016" name="Mol. Biol. Evol.">
        <title>Comparative Genomics of Early-Diverging Mushroom-Forming Fungi Provides Insights into the Origins of Lignocellulose Decay Capabilities.</title>
        <authorList>
            <person name="Nagy L.G."/>
            <person name="Riley R."/>
            <person name="Tritt A."/>
            <person name="Adam C."/>
            <person name="Daum C."/>
            <person name="Floudas D."/>
            <person name="Sun H."/>
            <person name="Yadav J.S."/>
            <person name="Pangilinan J."/>
            <person name="Larsson K.H."/>
            <person name="Matsuura K."/>
            <person name="Barry K."/>
            <person name="Labutti K."/>
            <person name="Kuo R."/>
            <person name="Ohm R.A."/>
            <person name="Bhattacharya S.S."/>
            <person name="Shirouzu T."/>
            <person name="Yoshinaga Y."/>
            <person name="Martin F.M."/>
            <person name="Grigoriev I.V."/>
            <person name="Hibbett D.S."/>
        </authorList>
    </citation>
    <scope>NUCLEOTIDE SEQUENCE [LARGE SCALE GENOMIC DNA]</scope>
    <source>
        <strain evidence="3 4">HHB12029</strain>
    </source>
</reference>
<dbReference type="InParanoid" id="A0A165KWF7"/>
<dbReference type="InterPro" id="IPR011205">
    <property type="entry name" value="UCP015417_vWA"/>
</dbReference>